<keyword evidence="3" id="KW-0804">Transcription</keyword>
<dbReference type="PRINTS" id="PR00455">
    <property type="entry name" value="HTHTETR"/>
</dbReference>
<dbReference type="OrthoDB" id="3291296at2"/>
<dbReference type="InterPro" id="IPR003012">
    <property type="entry name" value="Tet_transcr_reg_TetR"/>
</dbReference>
<dbReference type="PANTHER" id="PTHR30055">
    <property type="entry name" value="HTH-TYPE TRANSCRIPTIONAL REGULATOR RUTR"/>
    <property type="match status" value="1"/>
</dbReference>
<evidence type="ECO:0000313" key="7">
    <source>
        <dbReference type="Proteomes" id="UP000431401"/>
    </source>
</evidence>
<keyword evidence="1" id="KW-0805">Transcription regulation</keyword>
<dbReference type="AlphaFoldDB" id="A0A7K0DLC4"/>
<dbReference type="InterPro" id="IPR001647">
    <property type="entry name" value="HTH_TetR"/>
</dbReference>
<dbReference type="RefSeq" id="WP_153339960.1">
    <property type="nucleotide sequence ID" value="NZ_WEGI01000003.1"/>
</dbReference>
<dbReference type="GO" id="GO:0000976">
    <property type="term" value="F:transcription cis-regulatory region binding"/>
    <property type="evidence" value="ECO:0007669"/>
    <property type="project" value="TreeGrafter"/>
</dbReference>
<dbReference type="PRINTS" id="PR00400">
    <property type="entry name" value="TETREPRESSOR"/>
</dbReference>
<dbReference type="GO" id="GO:0045892">
    <property type="term" value="P:negative regulation of DNA-templated transcription"/>
    <property type="evidence" value="ECO:0007669"/>
    <property type="project" value="InterPro"/>
</dbReference>
<dbReference type="Pfam" id="PF00440">
    <property type="entry name" value="TetR_N"/>
    <property type="match status" value="1"/>
</dbReference>
<dbReference type="EMBL" id="WEGI01000003">
    <property type="protein sequence ID" value="MQY26072.1"/>
    <property type="molecule type" value="Genomic_DNA"/>
</dbReference>
<dbReference type="InterPro" id="IPR050109">
    <property type="entry name" value="HTH-type_TetR-like_transc_reg"/>
</dbReference>
<keyword evidence="7" id="KW-1185">Reference proteome</keyword>
<dbReference type="Proteomes" id="UP000431401">
    <property type="component" value="Unassembled WGS sequence"/>
</dbReference>
<evidence type="ECO:0000256" key="1">
    <source>
        <dbReference type="ARBA" id="ARBA00023015"/>
    </source>
</evidence>
<gene>
    <name evidence="6" type="ORF">NRB56_16320</name>
</gene>
<sequence length="206" mass="22909">MGRPQVPLVDPEVAVTKALEIIDRDGLAALSLRRLGAELGVTGAALYHHFADKEEILRGVTDLVIRREVIPTIPGGTWEEYVLQSVSRYRAALLAHPNAAPLMTPPGGQVVADNLRREFIVTKMLDSGVPRRLCYPILDSMEIMAFGSAMTNLRRLPLHERLGLYDRSEHPNLQKVVRATPKSAERLFRLELEALLTGWKTLISGE</sequence>
<keyword evidence="2 4" id="KW-0238">DNA-binding</keyword>
<evidence type="ECO:0000313" key="6">
    <source>
        <dbReference type="EMBL" id="MQY26072.1"/>
    </source>
</evidence>
<dbReference type="InterPro" id="IPR036271">
    <property type="entry name" value="Tet_transcr_reg_TetR-rel_C_sf"/>
</dbReference>
<reference evidence="6 7" key="1">
    <citation type="submission" date="2019-10" db="EMBL/GenBank/DDBJ databases">
        <title>Nocardia macrotermitis sp. nov. and Nocardia aurantia sp. nov., isolated from the gut of fungus growing-termite Macrotermes natalensis.</title>
        <authorList>
            <person name="Benndorf R."/>
            <person name="Schwitalla J."/>
            <person name="Martin K."/>
            <person name="De Beer W."/>
            <person name="Kaster A.-K."/>
            <person name="Vollmers J."/>
            <person name="Poulsen M."/>
            <person name="Beemelmanns C."/>
        </authorList>
    </citation>
    <scope>NUCLEOTIDE SEQUENCE [LARGE SCALE GENOMIC DNA]</scope>
    <source>
        <strain evidence="6 7">RB56</strain>
    </source>
</reference>
<dbReference type="SUPFAM" id="SSF46689">
    <property type="entry name" value="Homeodomain-like"/>
    <property type="match status" value="1"/>
</dbReference>
<dbReference type="InterPro" id="IPR023772">
    <property type="entry name" value="DNA-bd_HTH_TetR-type_CS"/>
</dbReference>
<dbReference type="GO" id="GO:0046677">
    <property type="term" value="P:response to antibiotic"/>
    <property type="evidence" value="ECO:0007669"/>
    <property type="project" value="InterPro"/>
</dbReference>
<evidence type="ECO:0000256" key="2">
    <source>
        <dbReference type="ARBA" id="ARBA00023125"/>
    </source>
</evidence>
<dbReference type="PROSITE" id="PS01081">
    <property type="entry name" value="HTH_TETR_1"/>
    <property type="match status" value="1"/>
</dbReference>
<feature type="domain" description="HTH tetR-type" evidence="5">
    <location>
        <begin position="8"/>
        <end position="68"/>
    </location>
</feature>
<feature type="DNA-binding region" description="H-T-H motif" evidence="4">
    <location>
        <begin position="31"/>
        <end position="50"/>
    </location>
</feature>
<organism evidence="6 7">
    <name type="scientific">Nocardia aurantia</name>
    <dbReference type="NCBI Taxonomy" id="2585199"/>
    <lineage>
        <taxon>Bacteria</taxon>
        <taxon>Bacillati</taxon>
        <taxon>Actinomycetota</taxon>
        <taxon>Actinomycetes</taxon>
        <taxon>Mycobacteriales</taxon>
        <taxon>Nocardiaceae</taxon>
        <taxon>Nocardia</taxon>
    </lineage>
</organism>
<evidence type="ECO:0000259" key="5">
    <source>
        <dbReference type="PROSITE" id="PS50977"/>
    </source>
</evidence>
<protein>
    <recommendedName>
        <fullName evidence="5">HTH tetR-type domain-containing protein</fullName>
    </recommendedName>
</protein>
<evidence type="ECO:0000256" key="3">
    <source>
        <dbReference type="ARBA" id="ARBA00023163"/>
    </source>
</evidence>
<proteinExistence type="predicted"/>
<dbReference type="PROSITE" id="PS50977">
    <property type="entry name" value="HTH_TETR_2"/>
    <property type="match status" value="1"/>
</dbReference>
<name>A0A7K0DLC4_9NOCA</name>
<accession>A0A7K0DLC4</accession>
<comment type="caution">
    <text evidence="6">The sequence shown here is derived from an EMBL/GenBank/DDBJ whole genome shotgun (WGS) entry which is preliminary data.</text>
</comment>
<evidence type="ECO:0000256" key="4">
    <source>
        <dbReference type="PROSITE-ProRule" id="PRU00335"/>
    </source>
</evidence>
<dbReference type="Gene3D" id="1.10.357.10">
    <property type="entry name" value="Tetracycline Repressor, domain 2"/>
    <property type="match status" value="1"/>
</dbReference>
<dbReference type="SUPFAM" id="SSF48498">
    <property type="entry name" value="Tetracyclin repressor-like, C-terminal domain"/>
    <property type="match status" value="1"/>
</dbReference>
<dbReference type="InterPro" id="IPR009057">
    <property type="entry name" value="Homeodomain-like_sf"/>
</dbReference>
<dbReference type="PANTHER" id="PTHR30055:SF234">
    <property type="entry name" value="HTH-TYPE TRANSCRIPTIONAL REGULATOR BETI"/>
    <property type="match status" value="1"/>
</dbReference>
<dbReference type="GO" id="GO:0003700">
    <property type="term" value="F:DNA-binding transcription factor activity"/>
    <property type="evidence" value="ECO:0007669"/>
    <property type="project" value="TreeGrafter"/>
</dbReference>